<evidence type="ECO:0000313" key="1">
    <source>
        <dbReference type="EMBL" id="NMU28991.1"/>
    </source>
</evidence>
<evidence type="ECO:0000313" key="2">
    <source>
        <dbReference type="Proteomes" id="UP000555836"/>
    </source>
</evidence>
<dbReference type="Proteomes" id="UP000555836">
    <property type="component" value="Unassembled WGS sequence"/>
</dbReference>
<reference evidence="1 2" key="1">
    <citation type="submission" date="2020-04" db="EMBL/GenBank/DDBJ databases">
        <title>Whole-genome sequencing of Vibrio spp. from China reveals different genetic environments of blaCTX-M-14 among diverse lineages.</title>
        <authorList>
            <person name="Zheng Z."/>
            <person name="Ye L."/>
            <person name="Chen S."/>
        </authorList>
    </citation>
    <scope>NUCLEOTIDE SEQUENCE [LARGE SCALE GENOMIC DNA]</scope>
    <source>
        <strain evidence="1 2">Vb0574</strain>
    </source>
</reference>
<accession>A0A7Y0S9U4</accession>
<keyword evidence="1" id="KW-0540">Nuclease</keyword>
<protein>
    <submittedName>
        <fullName evidence="1">Type I restriction endonuclease subunit R</fullName>
    </submittedName>
</protein>
<keyword evidence="1" id="KW-0378">Hydrolase</keyword>
<dbReference type="AlphaFoldDB" id="A0A7Y0S9U4"/>
<keyword evidence="1" id="KW-0255">Endonuclease</keyword>
<name>A0A7Y0S9U4_VIBPH</name>
<feature type="non-terminal residue" evidence="1">
    <location>
        <position position="1"/>
    </location>
</feature>
<proteinExistence type="predicted"/>
<dbReference type="PANTHER" id="PTHR42927:SF1">
    <property type="entry name" value="HELICASE SUPERFAMILY 1 AND 2 DOMAIN-CONTAINING PROTEIN"/>
    <property type="match status" value="1"/>
</dbReference>
<feature type="non-terminal residue" evidence="1">
    <location>
        <position position="113"/>
    </location>
</feature>
<gene>
    <name evidence="1" type="ORF">HKB21_25605</name>
</gene>
<comment type="caution">
    <text evidence="1">The sequence shown here is derived from an EMBL/GenBank/DDBJ whole genome shotgun (WGS) entry which is preliminary data.</text>
</comment>
<dbReference type="EMBL" id="JABCLD010002077">
    <property type="protein sequence ID" value="NMU28991.1"/>
    <property type="molecule type" value="Genomic_DNA"/>
</dbReference>
<dbReference type="GO" id="GO:0004519">
    <property type="term" value="F:endonuclease activity"/>
    <property type="evidence" value="ECO:0007669"/>
    <property type="project" value="UniProtKB-KW"/>
</dbReference>
<sequence length="113" mass="13098">GSANISYFAFTATPKAKTLELFGRRPKPNMPSSDDNKPEPFHVYTMRQAIEEGFILDVLKNYTSYRLAYKLAMESEEADQEVDSKRAKRKLSQWVRLHPHNIGQKVQVIIEHF</sequence>
<organism evidence="1 2">
    <name type="scientific">Vibrio parahaemolyticus</name>
    <dbReference type="NCBI Taxonomy" id="670"/>
    <lineage>
        <taxon>Bacteria</taxon>
        <taxon>Pseudomonadati</taxon>
        <taxon>Pseudomonadota</taxon>
        <taxon>Gammaproteobacteria</taxon>
        <taxon>Vibrionales</taxon>
        <taxon>Vibrionaceae</taxon>
        <taxon>Vibrio</taxon>
    </lineage>
</organism>
<dbReference type="PANTHER" id="PTHR42927">
    <property type="entry name" value="HELICASE SUPERFAMILY 1 AND 2 DOMAIN-CONTAINING PROTEIN"/>
    <property type="match status" value="1"/>
</dbReference>